<dbReference type="RefSeq" id="WP_311339764.1">
    <property type="nucleotide sequence ID" value="NZ_JAVRHS010000002.1"/>
</dbReference>
<dbReference type="Pfam" id="PF19298">
    <property type="entry name" value="KshA_C"/>
    <property type="match status" value="1"/>
</dbReference>
<name>A0ABU2ZF07_9SPHN</name>
<organism evidence="8 9">
    <name type="scientific">Croceicoccus esteveae</name>
    <dbReference type="NCBI Taxonomy" id="3075597"/>
    <lineage>
        <taxon>Bacteria</taxon>
        <taxon>Pseudomonadati</taxon>
        <taxon>Pseudomonadota</taxon>
        <taxon>Alphaproteobacteria</taxon>
        <taxon>Sphingomonadales</taxon>
        <taxon>Erythrobacteraceae</taxon>
        <taxon>Croceicoccus</taxon>
    </lineage>
</organism>
<dbReference type="PANTHER" id="PTHR21266">
    <property type="entry name" value="IRON-SULFUR DOMAIN CONTAINING PROTEIN"/>
    <property type="match status" value="1"/>
</dbReference>
<dbReference type="InterPro" id="IPR017941">
    <property type="entry name" value="Rieske_2Fe-2S"/>
</dbReference>
<dbReference type="Proteomes" id="UP001259803">
    <property type="component" value="Unassembled WGS sequence"/>
</dbReference>
<evidence type="ECO:0000256" key="5">
    <source>
        <dbReference type="ARBA" id="ARBA00023004"/>
    </source>
</evidence>
<dbReference type="InterPro" id="IPR036922">
    <property type="entry name" value="Rieske_2Fe-2S_sf"/>
</dbReference>
<evidence type="ECO:0000256" key="4">
    <source>
        <dbReference type="ARBA" id="ARBA00023002"/>
    </source>
</evidence>
<evidence type="ECO:0000256" key="6">
    <source>
        <dbReference type="ARBA" id="ARBA00023014"/>
    </source>
</evidence>
<comment type="caution">
    <text evidence="8">The sequence shown here is derived from an EMBL/GenBank/DDBJ whole genome shotgun (WGS) entry which is preliminary data.</text>
</comment>
<dbReference type="Gene3D" id="3.90.380.10">
    <property type="entry name" value="Naphthalene 1,2-dioxygenase Alpha Subunit, Chain A, domain 1"/>
    <property type="match status" value="1"/>
</dbReference>
<proteinExistence type="predicted"/>
<comment type="cofactor">
    <cofactor evidence="1">
        <name>Fe cation</name>
        <dbReference type="ChEBI" id="CHEBI:24875"/>
    </cofactor>
</comment>
<evidence type="ECO:0000256" key="2">
    <source>
        <dbReference type="ARBA" id="ARBA00022714"/>
    </source>
</evidence>
<dbReference type="Pfam" id="PF00355">
    <property type="entry name" value="Rieske"/>
    <property type="match status" value="1"/>
</dbReference>
<dbReference type="InterPro" id="IPR045605">
    <property type="entry name" value="KshA-like_C"/>
</dbReference>
<dbReference type="SUPFAM" id="SSF55961">
    <property type="entry name" value="Bet v1-like"/>
    <property type="match status" value="1"/>
</dbReference>
<dbReference type="InterPro" id="IPR050584">
    <property type="entry name" value="Cholesterol_7-desaturase"/>
</dbReference>
<gene>
    <name evidence="8" type="ORF">RM533_03160</name>
</gene>
<sequence length="367" mass="42341">MAKSADYRLGDFTFGRGWYMVADATKLEDAPMNLRYFARDLVLYRGESGTPHLVDAYCPHMGAHLGRNESSYIVRDKERIQGESIRCPFHGWRFGPDGRCDNIPYSDQKPPAAAKIGTYPVEERAGVIWMWFDEEGNEPSFDLPPLAMWDDPHWVQWKIDDLGELPQHPIEIVDNMTDMAHFTPIHGSRDIDYFYNEYDDHLQWQMFGAGHRTLIKEGDPPLELDTWYTGPGILQSFMRGEYPTHMLIAHTPVEDGVIHVWHALMVKFDHEATAEDVPAARAYQQASLDAFAQDFEIWSHKRACINPMMVRGDGPIDKCRLWYKQFYNPIARAGEFHSRLNGRIVMVDNRKPEDIPVEKRLADKQVA</sequence>
<evidence type="ECO:0000313" key="8">
    <source>
        <dbReference type="EMBL" id="MDT0575182.1"/>
    </source>
</evidence>
<dbReference type="CDD" id="cd03469">
    <property type="entry name" value="Rieske_RO_Alpha_N"/>
    <property type="match status" value="1"/>
</dbReference>
<dbReference type="SUPFAM" id="SSF50022">
    <property type="entry name" value="ISP domain"/>
    <property type="match status" value="1"/>
</dbReference>
<keyword evidence="6" id="KW-0411">Iron-sulfur</keyword>
<evidence type="ECO:0000256" key="3">
    <source>
        <dbReference type="ARBA" id="ARBA00022723"/>
    </source>
</evidence>
<keyword evidence="2" id="KW-0001">2Fe-2S</keyword>
<accession>A0ABU2ZF07</accession>
<feature type="domain" description="Rieske" evidence="7">
    <location>
        <begin position="18"/>
        <end position="130"/>
    </location>
</feature>
<evidence type="ECO:0000313" key="9">
    <source>
        <dbReference type="Proteomes" id="UP001259803"/>
    </source>
</evidence>
<dbReference type="Gene3D" id="2.102.10.10">
    <property type="entry name" value="Rieske [2Fe-2S] iron-sulphur domain"/>
    <property type="match status" value="1"/>
</dbReference>
<reference evidence="8 9" key="1">
    <citation type="submission" date="2023-09" db="EMBL/GenBank/DDBJ databases">
        <authorList>
            <person name="Rey-Velasco X."/>
        </authorList>
    </citation>
    <scope>NUCLEOTIDE SEQUENCE [LARGE SCALE GENOMIC DNA]</scope>
    <source>
        <strain evidence="8 9">F390</strain>
    </source>
</reference>
<keyword evidence="9" id="KW-1185">Reference proteome</keyword>
<dbReference type="PANTHER" id="PTHR21266:SF60">
    <property type="entry name" value="3-KETOSTEROID-9-ALPHA-MONOOXYGENASE, OXYGENASE COMPONENT"/>
    <property type="match status" value="1"/>
</dbReference>
<keyword evidence="3" id="KW-0479">Metal-binding</keyword>
<evidence type="ECO:0000256" key="1">
    <source>
        <dbReference type="ARBA" id="ARBA00001962"/>
    </source>
</evidence>
<protein>
    <submittedName>
        <fullName evidence="8">Rieske 2Fe-2S domain-containing protein</fullName>
    </submittedName>
</protein>
<keyword evidence="4" id="KW-0560">Oxidoreductase</keyword>
<dbReference type="PROSITE" id="PS51296">
    <property type="entry name" value="RIESKE"/>
    <property type="match status" value="1"/>
</dbReference>
<evidence type="ECO:0000259" key="7">
    <source>
        <dbReference type="PROSITE" id="PS51296"/>
    </source>
</evidence>
<dbReference type="EMBL" id="JAVRHS010000002">
    <property type="protein sequence ID" value="MDT0575182.1"/>
    <property type="molecule type" value="Genomic_DNA"/>
</dbReference>
<keyword evidence="5" id="KW-0408">Iron</keyword>